<dbReference type="PROSITE" id="PS50181">
    <property type="entry name" value="FBOX"/>
    <property type="match status" value="1"/>
</dbReference>
<gene>
    <name evidence="3" type="ORF">CBYS24578_00018474</name>
</gene>
<accession>A0A9N9U636</accession>
<protein>
    <recommendedName>
        <fullName evidence="2">F-box domain-containing protein</fullName>
    </recommendedName>
</protein>
<feature type="region of interest" description="Disordered" evidence="1">
    <location>
        <begin position="698"/>
        <end position="719"/>
    </location>
</feature>
<proteinExistence type="predicted"/>
<feature type="compositionally biased region" description="Basic and acidic residues" evidence="1">
    <location>
        <begin position="618"/>
        <end position="630"/>
    </location>
</feature>
<name>A0A9N9U636_9HYPO</name>
<evidence type="ECO:0000256" key="1">
    <source>
        <dbReference type="SAM" id="MobiDB-lite"/>
    </source>
</evidence>
<dbReference type="OrthoDB" id="5427399at2759"/>
<dbReference type="AlphaFoldDB" id="A0A9N9U636"/>
<feature type="region of interest" description="Disordered" evidence="1">
    <location>
        <begin position="614"/>
        <end position="672"/>
    </location>
</feature>
<evidence type="ECO:0000313" key="4">
    <source>
        <dbReference type="Proteomes" id="UP000754883"/>
    </source>
</evidence>
<feature type="region of interest" description="Disordered" evidence="1">
    <location>
        <begin position="510"/>
        <end position="535"/>
    </location>
</feature>
<sequence length="719" mass="82839">MDIFAQSFTLLNIQQKARSLERLPQEILRRIVEHDDLETRDRKAISLTCSTLRSHALPKLFRRITISQLWQDRENFLHICDTPDLAQHVREVEWQEISWYPGFFSRAAFYATEERVKERVMTWLWCWHHFNSDSKTPNVRGMLRAGDLDAELAFRLDESINNLFWFFTFPDFSSSAYPTLEEMCDSGFSPEDIDIIQITATRFGGGLTEFNSATLNSLREFVIASFRRLFQPALRRLPYLTGVLSRPMDPGRVVCSGEHELQARHFQTHRFSGQAAEPTANDGLFLFLFPAIEGLENPITRLLWQDEDQYRSCARSIPCKDNMKVFEHLQKLELSFYFPRATQFNHPDKNKPTDHISSLPSLLRAATSLTHLVFDSNLQDRFYLPCIRSTRLVSLELHSSAPVTCDELIPVLQRHSNTLRHIRLDSSSLVVGSLNWIREDVPNLRLQSCRLMGATQTQDWVHESHVLDYLNGHASQDQEAGQRGSLGELLFKRIAIFTEDDLMGAPCWEVSEESEDSDTAEESDSEFSEGSAADDSWTDRNARVYWWTDEAFRQRIKRRTKVKGWHAPRNSVSSHVYDWLKPQGMEMDEDCDPENREKSARGELNNSMDCEMLEEDDTGKGEGRTEDRENGTSWEEECEIDAEDGCADDEMEEEEGSDGEDMDVVEDSESAVSSVCVETNERFVKENIVYSEFVDVDSEQWESNLSEYMPSSSSEGEED</sequence>
<feature type="compositionally biased region" description="Acidic residues" evidence="1">
    <location>
        <begin position="634"/>
        <end position="669"/>
    </location>
</feature>
<comment type="caution">
    <text evidence="3">The sequence shown here is derived from an EMBL/GenBank/DDBJ whole genome shotgun (WGS) entry which is preliminary data.</text>
</comment>
<dbReference type="EMBL" id="CABFNO020001320">
    <property type="protein sequence ID" value="CAG9980936.1"/>
    <property type="molecule type" value="Genomic_DNA"/>
</dbReference>
<feature type="domain" description="F-box" evidence="2">
    <location>
        <begin position="17"/>
        <end position="73"/>
    </location>
</feature>
<organism evidence="3 4">
    <name type="scientific">Clonostachys byssicola</name>
    <dbReference type="NCBI Taxonomy" id="160290"/>
    <lineage>
        <taxon>Eukaryota</taxon>
        <taxon>Fungi</taxon>
        <taxon>Dikarya</taxon>
        <taxon>Ascomycota</taxon>
        <taxon>Pezizomycotina</taxon>
        <taxon>Sordariomycetes</taxon>
        <taxon>Hypocreomycetidae</taxon>
        <taxon>Hypocreales</taxon>
        <taxon>Bionectriaceae</taxon>
        <taxon>Clonostachys</taxon>
    </lineage>
</organism>
<evidence type="ECO:0000313" key="3">
    <source>
        <dbReference type="EMBL" id="CAG9980936.1"/>
    </source>
</evidence>
<reference evidence="3" key="1">
    <citation type="submission" date="2021-10" db="EMBL/GenBank/DDBJ databases">
        <authorList>
            <person name="Piombo E."/>
        </authorList>
    </citation>
    <scope>NUCLEOTIDE SEQUENCE</scope>
</reference>
<dbReference type="InterPro" id="IPR001810">
    <property type="entry name" value="F-box_dom"/>
</dbReference>
<feature type="compositionally biased region" description="Polar residues" evidence="1">
    <location>
        <begin position="701"/>
        <end position="719"/>
    </location>
</feature>
<feature type="compositionally biased region" description="Acidic residues" evidence="1">
    <location>
        <begin position="510"/>
        <end position="527"/>
    </location>
</feature>
<dbReference type="Proteomes" id="UP000754883">
    <property type="component" value="Unassembled WGS sequence"/>
</dbReference>
<keyword evidence="4" id="KW-1185">Reference proteome</keyword>
<evidence type="ECO:0000259" key="2">
    <source>
        <dbReference type="PROSITE" id="PS50181"/>
    </source>
</evidence>